<protein>
    <submittedName>
        <fullName evidence="1">Uncharacterized protein</fullName>
    </submittedName>
</protein>
<organism evidence="1 2">
    <name type="scientific">Pyrocoelia pectoralis</name>
    <dbReference type="NCBI Taxonomy" id="417401"/>
    <lineage>
        <taxon>Eukaryota</taxon>
        <taxon>Metazoa</taxon>
        <taxon>Ecdysozoa</taxon>
        <taxon>Arthropoda</taxon>
        <taxon>Hexapoda</taxon>
        <taxon>Insecta</taxon>
        <taxon>Pterygota</taxon>
        <taxon>Neoptera</taxon>
        <taxon>Endopterygota</taxon>
        <taxon>Coleoptera</taxon>
        <taxon>Polyphaga</taxon>
        <taxon>Elateriformia</taxon>
        <taxon>Elateroidea</taxon>
        <taxon>Lampyridae</taxon>
        <taxon>Lampyrinae</taxon>
        <taxon>Pyrocoelia</taxon>
    </lineage>
</organism>
<dbReference type="AlphaFoldDB" id="A0AAN7VD73"/>
<proteinExistence type="predicted"/>
<keyword evidence="2" id="KW-1185">Reference proteome</keyword>
<accession>A0AAN7VD73</accession>
<gene>
    <name evidence="1" type="ORF">RI129_007003</name>
</gene>
<evidence type="ECO:0000313" key="2">
    <source>
        <dbReference type="Proteomes" id="UP001329430"/>
    </source>
</evidence>
<name>A0AAN7VD73_9COLE</name>
<dbReference type="Proteomes" id="UP001329430">
    <property type="component" value="Chromosome 5"/>
</dbReference>
<dbReference type="EMBL" id="JAVRBK010000005">
    <property type="protein sequence ID" value="KAK5643158.1"/>
    <property type="molecule type" value="Genomic_DNA"/>
</dbReference>
<evidence type="ECO:0000313" key="1">
    <source>
        <dbReference type="EMBL" id="KAK5643158.1"/>
    </source>
</evidence>
<comment type="caution">
    <text evidence="1">The sequence shown here is derived from an EMBL/GenBank/DDBJ whole genome shotgun (WGS) entry which is preliminary data.</text>
</comment>
<sequence length="66" mass="7633">MGKIKLIDILIVPELSHTLILGMDFWLAMDIVPDLKRNVWQFSNQSKIEICGIYNKEILTGDQNRC</sequence>
<reference evidence="1 2" key="1">
    <citation type="journal article" date="2024" name="Insects">
        <title>An Improved Chromosome-Level Genome Assembly of the Firefly Pyrocoelia pectoralis.</title>
        <authorList>
            <person name="Fu X."/>
            <person name="Meyer-Rochow V.B."/>
            <person name="Ballantyne L."/>
            <person name="Zhu X."/>
        </authorList>
    </citation>
    <scope>NUCLEOTIDE SEQUENCE [LARGE SCALE GENOMIC DNA]</scope>
    <source>
        <strain evidence="1">XCY_ONT2</strain>
    </source>
</reference>